<keyword evidence="4" id="KW-0813">Transport</keyword>
<dbReference type="NCBIfam" id="TIGR00517">
    <property type="entry name" value="acyl_carrier"/>
    <property type="match status" value="1"/>
</dbReference>
<evidence type="ECO:0000256" key="7">
    <source>
        <dbReference type="ARBA" id="ARBA00022553"/>
    </source>
</evidence>
<dbReference type="PANTHER" id="PTHR20863:SF28">
    <property type="entry name" value="ACYL CARRIER PROTEIN, MITOCHONDRIAL"/>
    <property type="match status" value="1"/>
</dbReference>
<dbReference type="EMBL" id="CP014500">
    <property type="protein sequence ID" value="ANB11106.1"/>
    <property type="molecule type" value="Genomic_DNA"/>
</dbReference>
<dbReference type="InterPro" id="IPR036736">
    <property type="entry name" value="ACP-like_sf"/>
</dbReference>
<dbReference type="SUPFAM" id="SSF47336">
    <property type="entry name" value="ACP-like"/>
    <property type="match status" value="1"/>
</dbReference>
<evidence type="ECO:0000256" key="10">
    <source>
        <dbReference type="ARBA" id="ARBA00022982"/>
    </source>
</evidence>
<dbReference type="PANTHER" id="PTHR20863">
    <property type="entry name" value="ACYL CARRIER PROTEIN"/>
    <property type="match status" value="1"/>
</dbReference>
<keyword evidence="7" id="KW-0597">Phosphoprotein</keyword>
<dbReference type="Pfam" id="PF00550">
    <property type="entry name" value="PP-binding"/>
    <property type="match status" value="1"/>
</dbReference>
<keyword evidence="6 14" id="KW-0444">Lipid biosynthesis</keyword>
<keyword evidence="5 14" id="KW-0596">Phosphopantetheine</keyword>
<evidence type="ECO:0000256" key="13">
    <source>
        <dbReference type="ARBA" id="ARBA00023160"/>
    </source>
</evidence>
<evidence type="ECO:0000256" key="5">
    <source>
        <dbReference type="ARBA" id="ARBA00022450"/>
    </source>
</evidence>
<evidence type="ECO:0000256" key="3">
    <source>
        <dbReference type="ARBA" id="ARBA00010930"/>
    </source>
</evidence>
<comment type="pathway">
    <text evidence="2">Lipid metabolism; fatty acid biosynthesis.</text>
</comment>
<name>A0A167C1P2_9ASCO</name>
<dbReference type="GO" id="GO:0000036">
    <property type="term" value="F:acyl carrier activity"/>
    <property type="evidence" value="ECO:0007669"/>
    <property type="project" value="TreeGrafter"/>
</dbReference>
<evidence type="ECO:0000256" key="6">
    <source>
        <dbReference type="ARBA" id="ARBA00022516"/>
    </source>
</evidence>
<gene>
    <name evidence="16" type="primary">ACP1</name>
    <name evidence="16" type="ORF">AWJ20_3903</name>
</gene>
<keyword evidence="13 14" id="KW-0275">Fatty acid biosynthesis</keyword>
<reference evidence="16 17" key="1">
    <citation type="submission" date="2016-02" db="EMBL/GenBank/DDBJ databases">
        <title>Complete genome sequence and transcriptome regulation of the pentose utilising yeast Sugiyamaella lignohabitans.</title>
        <authorList>
            <person name="Bellasio M."/>
            <person name="Peymann A."/>
            <person name="Valli M."/>
            <person name="Sipitzky M."/>
            <person name="Graf A."/>
            <person name="Sauer M."/>
            <person name="Marx H."/>
            <person name="Mattanovich D."/>
        </authorList>
    </citation>
    <scope>NUCLEOTIDE SEQUENCE [LARGE SCALE GENOMIC DNA]</scope>
    <source>
        <strain evidence="16 17">CBS 10342</strain>
    </source>
</reference>
<evidence type="ECO:0000256" key="8">
    <source>
        <dbReference type="ARBA" id="ARBA00022832"/>
    </source>
</evidence>
<keyword evidence="10" id="KW-0249">Electron transport</keyword>
<feature type="domain" description="Carrier" evidence="15">
    <location>
        <begin position="1"/>
        <end position="72"/>
    </location>
</feature>
<organism evidence="16 17">
    <name type="scientific">Sugiyamaella lignohabitans</name>
    <dbReference type="NCBI Taxonomy" id="796027"/>
    <lineage>
        <taxon>Eukaryota</taxon>
        <taxon>Fungi</taxon>
        <taxon>Dikarya</taxon>
        <taxon>Ascomycota</taxon>
        <taxon>Saccharomycotina</taxon>
        <taxon>Dipodascomycetes</taxon>
        <taxon>Dipodascales</taxon>
        <taxon>Trichomonascaceae</taxon>
        <taxon>Sugiyamaella</taxon>
    </lineage>
</organism>
<keyword evidence="8" id="KW-0276">Fatty acid metabolism</keyword>
<evidence type="ECO:0000256" key="2">
    <source>
        <dbReference type="ARBA" id="ARBA00005194"/>
    </source>
</evidence>
<evidence type="ECO:0000259" key="15">
    <source>
        <dbReference type="PROSITE" id="PS50075"/>
    </source>
</evidence>
<comment type="similarity">
    <text evidence="3">Belongs to the acyl carrier protein (ACP) family.</text>
</comment>
<evidence type="ECO:0000256" key="14">
    <source>
        <dbReference type="RuleBase" id="RU000722"/>
    </source>
</evidence>
<dbReference type="RefSeq" id="XP_018733583.1">
    <property type="nucleotide sequence ID" value="XM_018880943.1"/>
</dbReference>
<keyword evidence="17" id="KW-1185">Reference proteome</keyword>
<dbReference type="HAMAP" id="MF_01217">
    <property type="entry name" value="Acyl_carrier"/>
    <property type="match status" value="1"/>
</dbReference>
<protein>
    <recommendedName>
        <fullName evidence="14">Acyl carrier protein</fullName>
    </recommendedName>
</protein>
<dbReference type="InterPro" id="IPR003231">
    <property type="entry name" value="ACP"/>
</dbReference>
<accession>A0A167C1P2</accession>
<keyword evidence="12" id="KW-0496">Mitochondrion</keyword>
<evidence type="ECO:0000313" key="16">
    <source>
        <dbReference type="EMBL" id="ANB11106.1"/>
    </source>
</evidence>
<dbReference type="GeneID" id="30035976"/>
<evidence type="ECO:0000256" key="12">
    <source>
        <dbReference type="ARBA" id="ARBA00023128"/>
    </source>
</evidence>
<sequence length="75" mass="8277">MARSIETNMLQIADPSKITPSANFSTDLGLDSLDVVDALFFIEEEFNIEIPDHEADEIHTVAQAVDYILAQPDGK</sequence>
<comment type="function">
    <text evidence="14">Carrier of the growing fatty acid chain in fatty acid biosynthesis.</text>
</comment>
<dbReference type="KEGG" id="slb:AWJ20_3903"/>
<evidence type="ECO:0000256" key="9">
    <source>
        <dbReference type="ARBA" id="ARBA00022946"/>
    </source>
</evidence>
<dbReference type="OrthoDB" id="448946at2759"/>
<dbReference type="PROSITE" id="PS50075">
    <property type="entry name" value="CARRIER"/>
    <property type="match status" value="1"/>
</dbReference>
<evidence type="ECO:0000256" key="11">
    <source>
        <dbReference type="ARBA" id="ARBA00023098"/>
    </source>
</evidence>
<dbReference type="GO" id="GO:0099128">
    <property type="term" value="C:mitochondrial [2Fe-2S] assembly complex"/>
    <property type="evidence" value="ECO:0007669"/>
    <property type="project" value="UniProtKB-ARBA"/>
</dbReference>
<dbReference type="FunFam" id="1.10.1200.10:FF:000003">
    <property type="entry name" value="Acyl carrier protein"/>
    <property type="match status" value="1"/>
</dbReference>
<dbReference type="InterPro" id="IPR006162">
    <property type="entry name" value="Ppantetheine_attach_site"/>
</dbReference>
<dbReference type="InterPro" id="IPR009081">
    <property type="entry name" value="PP-bd_ACP"/>
</dbReference>
<keyword evidence="9" id="KW-0809">Transit peptide</keyword>
<dbReference type="GO" id="GO:0000035">
    <property type="term" value="F:acyl binding"/>
    <property type="evidence" value="ECO:0007669"/>
    <property type="project" value="TreeGrafter"/>
</dbReference>
<dbReference type="Proteomes" id="UP000189580">
    <property type="component" value="Chromosome c"/>
</dbReference>
<keyword evidence="11" id="KW-0443">Lipid metabolism</keyword>
<evidence type="ECO:0000256" key="4">
    <source>
        <dbReference type="ARBA" id="ARBA00022448"/>
    </source>
</evidence>
<evidence type="ECO:0000313" key="17">
    <source>
        <dbReference type="Proteomes" id="UP000189580"/>
    </source>
</evidence>
<dbReference type="Gene3D" id="1.10.1200.10">
    <property type="entry name" value="ACP-like"/>
    <property type="match status" value="1"/>
</dbReference>
<dbReference type="AlphaFoldDB" id="A0A167C1P2"/>
<proteinExistence type="inferred from homology"/>
<dbReference type="PROSITE" id="PS00012">
    <property type="entry name" value="PHOSPHOPANTETHEINE"/>
    <property type="match status" value="1"/>
</dbReference>
<evidence type="ECO:0000256" key="1">
    <source>
        <dbReference type="ARBA" id="ARBA00004173"/>
    </source>
</evidence>
<comment type="subcellular location">
    <subcellularLocation>
        <location evidence="1">Mitochondrion</location>
    </subcellularLocation>
</comment>